<dbReference type="PANTHER" id="PTHR24153">
    <property type="entry name" value="ESPIN"/>
    <property type="match status" value="1"/>
</dbReference>
<keyword evidence="3" id="KW-0175">Coiled coil</keyword>
<dbReference type="SUPFAM" id="SSF48403">
    <property type="entry name" value="Ankyrin repeat"/>
    <property type="match status" value="1"/>
</dbReference>
<keyword evidence="5" id="KW-1185">Reference proteome</keyword>
<dbReference type="InterPro" id="IPR036770">
    <property type="entry name" value="Ankyrin_rpt-contain_sf"/>
</dbReference>
<proteinExistence type="predicted"/>
<protein>
    <submittedName>
        <fullName evidence="4">Uncharacterized protein</fullName>
    </submittedName>
</protein>
<sequence length="329" mass="36270">MVDMFELPTKGTGCCNNGGDPNTISDSEHDAISAEIGSIIKGFALPDDSSVDILNADKPGEVTTETPTPLYNFIQKQKWESVVTFLETGKFTDFGFFGLGANGPDSPDQGKQAATWVTTKDWWGTITSQRLPIHFAIIQGAPMKVAYKLLAANPNGIRSTDADGNLPLHLSFKHKAAEDVIAFLLKAFPEAVSVKNNDGQRPVDFAEVDAGDIIQMCVDQTNREGKKEEARLCKALESEKNRLQEILDQLSEIRGELDHLRKLKTDSMDILARDNKKKVPEKFVNTDMASGTGVEVVTTSQQKKKGVINGKFKLKWMRKRVDANDVRAE</sequence>
<gene>
    <name evidence="4" type="ORF">SEMRO_665_G183840.1</name>
</gene>
<dbReference type="EMBL" id="CAICTM010000664">
    <property type="protein sequence ID" value="CAB9514630.1"/>
    <property type="molecule type" value="Genomic_DNA"/>
</dbReference>
<dbReference type="GO" id="GO:0005737">
    <property type="term" value="C:cytoplasm"/>
    <property type="evidence" value="ECO:0007669"/>
    <property type="project" value="TreeGrafter"/>
</dbReference>
<evidence type="ECO:0000313" key="4">
    <source>
        <dbReference type="EMBL" id="CAB9514630.1"/>
    </source>
</evidence>
<evidence type="ECO:0000256" key="1">
    <source>
        <dbReference type="ARBA" id="ARBA00022737"/>
    </source>
</evidence>
<dbReference type="OrthoDB" id="35902at2759"/>
<dbReference type="AlphaFoldDB" id="A0A9N8HJI8"/>
<dbReference type="GO" id="GO:0051015">
    <property type="term" value="F:actin filament binding"/>
    <property type="evidence" value="ECO:0007669"/>
    <property type="project" value="TreeGrafter"/>
</dbReference>
<reference evidence="4" key="1">
    <citation type="submission" date="2020-06" db="EMBL/GenBank/DDBJ databases">
        <authorList>
            <consortium name="Plant Systems Biology data submission"/>
        </authorList>
    </citation>
    <scope>NUCLEOTIDE SEQUENCE</scope>
    <source>
        <strain evidence="4">D6</strain>
    </source>
</reference>
<feature type="coiled-coil region" evidence="3">
    <location>
        <begin position="226"/>
        <end position="263"/>
    </location>
</feature>
<dbReference type="PANTHER" id="PTHR24153:SF8">
    <property type="entry name" value="FORKED, ISOFORM F"/>
    <property type="match status" value="1"/>
</dbReference>
<name>A0A9N8HJI8_9STRA</name>
<keyword evidence="1" id="KW-0677">Repeat</keyword>
<dbReference type="InterPro" id="IPR052420">
    <property type="entry name" value="Espin/Espin-like"/>
</dbReference>
<evidence type="ECO:0000256" key="3">
    <source>
        <dbReference type="SAM" id="Coils"/>
    </source>
</evidence>
<accession>A0A9N8HJI8</accession>
<evidence type="ECO:0000313" key="5">
    <source>
        <dbReference type="Proteomes" id="UP001153069"/>
    </source>
</evidence>
<dbReference type="Gene3D" id="1.25.40.20">
    <property type="entry name" value="Ankyrin repeat-containing domain"/>
    <property type="match status" value="1"/>
</dbReference>
<comment type="caution">
    <text evidence="4">The sequence shown here is derived from an EMBL/GenBank/DDBJ whole genome shotgun (WGS) entry which is preliminary data.</text>
</comment>
<dbReference type="GO" id="GO:0051017">
    <property type="term" value="P:actin filament bundle assembly"/>
    <property type="evidence" value="ECO:0007669"/>
    <property type="project" value="TreeGrafter"/>
</dbReference>
<evidence type="ECO:0000256" key="2">
    <source>
        <dbReference type="ARBA" id="ARBA00023043"/>
    </source>
</evidence>
<dbReference type="Proteomes" id="UP001153069">
    <property type="component" value="Unassembled WGS sequence"/>
</dbReference>
<organism evidence="4 5">
    <name type="scientific">Seminavis robusta</name>
    <dbReference type="NCBI Taxonomy" id="568900"/>
    <lineage>
        <taxon>Eukaryota</taxon>
        <taxon>Sar</taxon>
        <taxon>Stramenopiles</taxon>
        <taxon>Ochrophyta</taxon>
        <taxon>Bacillariophyta</taxon>
        <taxon>Bacillariophyceae</taxon>
        <taxon>Bacillariophycidae</taxon>
        <taxon>Naviculales</taxon>
        <taxon>Naviculaceae</taxon>
        <taxon>Seminavis</taxon>
    </lineage>
</organism>
<keyword evidence="2" id="KW-0040">ANK repeat</keyword>